<dbReference type="InterPro" id="IPR003661">
    <property type="entry name" value="HisK_dim/P_dom"/>
</dbReference>
<dbReference type="AlphaFoldDB" id="A0A255XJF2"/>
<dbReference type="CDD" id="cd00130">
    <property type="entry name" value="PAS"/>
    <property type="match status" value="1"/>
</dbReference>
<dbReference type="Pfam" id="PF02518">
    <property type="entry name" value="HATPase_c"/>
    <property type="match status" value="1"/>
</dbReference>
<dbReference type="CDD" id="cd00082">
    <property type="entry name" value="HisKA"/>
    <property type="match status" value="1"/>
</dbReference>
<dbReference type="InterPro" id="IPR005467">
    <property type="entry name" value="His_kinase_dom"/>
</dbReference>
<dbReference type="SMART" id="SM00091">
    <property type="entry name" value="PAS"/>
    <property type="match status" value="1"/>
</dbReference>
<comment type="caution">
    <text evidence="5">The sequence shown here is derived from an EMBL/GenBank/DDBJ whole genome shotgun (WGS) entry which is preliminary data.</text>
</comment>
<name>A0A255XJF2_9PROT</name>
<dbReference type="PANTHER" id="PTHR43065">
    <property type="entry name" value="SENSOR HISTIDINE KINASE"/>
    <property type="match status" value="1"/>
</dbReference>
<dbReference type="SMART" id="SM00387">
    <property type="entry name" value="HATPase_c"/>
    <property type="match status" value="1"/>
</dbReference>
<dbReference type="SMART" id="SM00388">
    <property type="entry name" value="HisKA"/>
    <property type="match status" value="1"/>
</dbReference>
<evidence type="ECO:0000259" key="4">
    <source>
        <dbReference type="PROSITE" id="PS50109"/>
    </source>
</evidence>
<keyword evidence="3" id="KW-0597">Phosphoprotein</keyword>
<organism evidence="5 6">
    <name type="scientific">Elstera cyanobacteriorum</name>
    <dbReference type="NCBI Taxonomy" id="2022747"/>
    <lineage>
        <taxon>Bacteria</taxon>
        <taxon>Pseudomonadati</taxon>
        <taxon>Pseudomonadota</taxon>
        <taxon>Alphaproteobacteria</taxon>
        <taxon>Rhodospirillales</taxon>
        <taxon>Rhodospirillaceae</taxon>
        <taxon>Elstera</taxon>
    </lineage>
</organism>
<dbReference type="Pfam" id="PF13188">
    <property type="entry name" value="PAS_8"/>
    <property type="match status" value="1"/>
</dbReference>
<dbReference type="GO" id="GO:0000155">
    <property type="term" value="F:phosphorelay sensor kinase activity"/>
    <property type="evidence" value="ECO:0007669"/>
    <property type="project" value="InterPro"/>
</dbReference>
<dbReference type="Proteomes" id="UP000216361">
    <property type="component" value="Unassembled WGS sequence"/>
</dbReference>
<dbReference type="EMBL" id="NOXS01000035">
    <property type="protein sequence ID" value="OYQ17011.1"/>
    <property type="molecule type" value="Genomic_DNA"/>
</dbReference>
<evidence type="ECO:0000256" key="2">
    <source>
        <dbReference type="ARBA" id="ARBA00012438"/>
    </source>
</evidence>
<dbReference type="Pfam" id="PF00512">
    <property type="entry name" value="HisKA"/>
    <property type="match status" value="1"/>
</dbReference>
<keyword evidence="6" id="KW-1185">Reference proteome</keyword>
<dbReference type="InterPro" id="IPR036097">
    <property type="entry name" value="HisK_dim/P_sf"/>
</dbReference>
<dbReference type="InterPro" id="IPR036890">
    <property type="entry name" value="HATPase_C_sf"/>
</dbReference>
<dbReference type="SUPFAM" id="SSF55785">
    <property type="entry name" value="PYP-like sensor domain (PAS domain)"/>
    <property type="match status" value="2"/>
</dbReference>
<proteinExistence type="predicted"/>
<dbReference type="Gene3D" id="3.30.565.10">
    <property type="entry name" value="Histidine kinase-like ATPase, C-terminal domain"/>
    <property type="match status" value="1"/>
</dbReference>
<gene>
    <name evidence="5" type="ORF">CHR90_18800</name>
</gene>
<dbReference type="PANTHER" id="PTHR43065:SF42">
    <property type="entry name" value="TWO-COMPONENT SENSOR PPRA"/>
    <property type="match status" value="1"/>
</dbReference>
<sequence length="486" mass="53442">MPEDADDRQELFATLLDGSNQAILIHDRLQPLYANRRFAKLLGFETPEEVIALGWLEDLIPIQRLVRAFVVWARVLESGQPVSLTDVRGLNRQGGEFYVDIHTRPIQWQGRTVIFSSLIDVTARARAKRELERNYLRYRQLAESAHDVFWDMTPDGRLSQVEGGDDLGHAFSLMLGDRWVNHVPLDARGDTAVHAVEAALATARPFRNLTLPFDLGPLGRRLIEMNGVPVRDEADKLIGFRGTFRDETGAEQARREGELQRNLAALGRVAGGVAHEINNLLQPILTFSRLAAERADNDRDREAMETVLASARQARDIVRTVLEFARPRNLGGIGIIADPVTVIDKEARVAADLAPGMKLTLAHTPAGNRPIVGTRAELGQIIANLIKNAREAMEDGGEVAVTTAPAPDDSALELCIADTGPGMSETTCARIFEPFFTTKEFGKGTGLGLSIVYGIIRRWGGTIRCESSLGAGTRFILTLPYTPETS</sequence>
<dbReference type="InterPro" id="IPR000014">
    <property type="entry name" value="PAS"/>
</dbReference>
<dbReference type="SUPFAM" id="SSF55874">
    <property type="entry name" value="ATPase domain of HSP90 chaperone/DNA topoisomerase II/histidine kinase"/>
    <property type="match status" value="1"/>
</dbReference>
<dbReference type="PRINTS" id="PR00344">
    <property type="entry name" value="BCTRLSENSOR"/>
</dbReference>
<evidence type="ECO:0000256" key="1">
    <source>
        <dbReference type="ARBA" id="ARBA00000085"/>
    </source>
</evidence>
<protein>
    <recommendedName>
        <fullName evidence="2">histidine kinase</fullName>
        <ecNumber evidence="2">2.7.13.3</ecNumber>
    </recommendedName>
</protein>
<dbReference type="InterPro" id="IPR004358">
    <property type="entry name" value="Sig_transdc_His_kin-like_C"/>
</dbReference>
<dbReference type="InterPro" id="IPR035965">
    <property type="entry name" value="PAS-like_dom_sf"/>
</dbReference>
<reference evidence="5 6" key="1">
    <citation type="submission" date="2017-07" db="EMBL/GenBank/DDBJ databases">
        <title>Elstera cyanobacteriorum sp. nov., a novel bacterium isolated from cyanobacterial aggregates in a eutrophic lake.</title>
        <authorList>
            <person name="Cai H."/>
        </authorList>
    </citation>
    <scope>NUCLEOTIDE SEQUENCE [LARGE SCALE GENOMIC DNA]</scope>
    <source>
        <strain evidence="5 6">TH019</strain>
    </source>
</reference>
<comment type="catalytic activity">
    <reaction evidence="1">
        <text>ATP + protein L-histidine = ADP + protein N-phospho-L-histidine.</text>
        <dbReference type="EC" id="2.7.13.3"/>
    </reaction>
</comment>
<evidence type="ECO:0000313" key="5">
    <source>
        <dbReference type="EMBL" id="OYQ17011.1"/>
    </source>
</evidence>
<dbReference type="NCBIfam" id="TIGR00229">
    <property type="entry name" value="sensory_box"/>
    <property type="match status" value="1"/>
</dbReference>
<dbReference type="PROSITE" id="PS50109">
    <property type="entry name" value="HIS_KIN"/>
    <property type="match status" value="1"/>
</dbReference>
<feature type="domain" description="Histidine kinase" evidence="4">
    <location>
        <begin position="272"/>
        <end position="483"/>
    </location>
</feature>
<dbReference type="InterPro" id="IPR003594">
    <property type="entry name" value="HATPase_dom"/>
</dbReference>
<dbReference type="EC" id="2.7.13.3" evidence="2"/>
<accession>A0A255XJF2</accession>
<evidence type="ECO:0000313" key="6">
    <source>
        <dbReference type="Proteomes" id="UP000216361"/>
    </source>
</evidence>
<dbReference type="Gene3D" id="1.10.287.130">
    <property type="match status" value="1"/>
</dbReference>
<dbReference type="Gene3D" id="3.30.450.20">
    <property type="entry name" value="PAS domain"/>
    <property type="match status" value="2"/>
</dbReference>
<evidence type="ECO:0000256" key="3">
    <source>
        <dbReference type="ARBA" id="ARBA00022553"/>
    </source>
</evidence>
<dbReference type="SUPFAM" id="SSF47384">
    <property type="entry name" value="Homodimeric domain of signal transducing histidine kinase"/>
    <property type="match status" value="1"/>
</dbReference>